<feature type="transmembrane region" description="Helical" evidence="7">
    <location>
        <begin position="136"/>
        <end position="156"/>
    </location>
</feature>
<dbReference type="PANTHER" id="PTHR30151">
    <property type="entry name" value="ALKANE SULFONATE ABC TRANSPORTER-RELATED, MEMBRANE SUBUNIT"/>
    <property type="match status" value="1"/>
</dbReference>
<dbReference type="PANTHER" id="PTHR30151:SF20">
    <property type="entry name" value="ABC TRANSPORTER PERMEASE PROTEIN HI_0355-RELATED"/>
    <property type="match status" value="1"/>
</dbReference>
<evidence type="ECO:0000313" key="10">
    <source>
        <dbReference type="EMBL" id="CAB4617266.1"/>
    </source>
</evidence>
<accession>A0A6J6B9R4</accession>
<keyword evidence="6 7" id="KW-0472">Membrane</keyword>
<evidence type="ECO:0000259" key="8">
    <source>
        <dbReference type="PROSITE" id="PS50928"/>
    </source>
</evidence>
<feature type="domain" description="ABC transmembrane type-1" evidence="8">
    <location>
        <begin position="62"/>
        <end position="256"/>
    </location>
</feature>
<organism evidence="9">
    <name type="scientific">freshwater metagenome</name>
    <dbReference type="NCBI Taxonomy" id="449393"/>
    <lineage>
        <taxon>unclassified sequences</taxon>
        <taxon>metagenomes</taxon>
        <taxon>ecological metagenomes</taxon>
    </lineage>
</organism>
<feature type="transmembrane region" description="Helical" evidence="7">
    <location>
        <begin position="73"/>
        <end position="94"/>
    </location>
</feature>
<evidence type="ECO:0000256" key="2">
    <source>
        <dbReference type="ARBA" id="ARBA00022448"/>
    </source>
</evidence>
<gene>
    <name evidence="9" type="ORF">UFOPK1410_00399</name>
    <name evidence="10" type="ORF">UFOPK1855_00765</name>
</gene>
<dbReference type="Gene3D" id="1.10.3720.10">
    <property type="entry name" value="MetI-like"/>
    <property type="match status" value="1"/>
</dbReference>
<keyword evidence="5 7" id="KW-1133">Transmembrane helix</keyword>
<evidence type="ECO:0000256" key="4">
    <source>
        <dbReference type="ARBA" id="ARBA00022692"/>
    </source>
</evidence>
<comment type="subcellular location">
    <subcellularLocation>
        <location evidence="1">Cell membrane</location>
        <topology evidence="1">Multi-pass membrane protein</topology>
    </subcellularLocation>
</comment>
<dbReference type="EMBL" id="CAEZSH010000031">
    <property type="protein sequence ID" value="CAB4535119.1"/>
    <property type="molecule type" value="Genomic_DNA"/>
</dbReference>
<evidence type="ECO:0000256" key="7">
    <source>
        <dbReference type="SAM" id="Phobius"/>
    </source>
</evidence>
<feature type="transmembrane region" description="Helical" evidence="7">
    <location>
        <begin position="234"/>
        <end position="256"/>
    </location>
</feature>
<dbReference type="EMBL" id="CAEZUW010000124">
    <property type="protein sequence ID" value="CAB4617266.1"/>
    <property type="molecule type" value="Genomic_DNA"/>
</dbReference>
<evidence type="ECO:0000256" key="3">
    <source>
        <dbReference type="ARBA" id="ARBA00022475"/>
    </source>
</evidence>
<dbReference type="GO" id="GO:0005886">
    <property type="term" value="C:plasma membrane"/>
    <property type="evidence" value="ECO:0007669"/>
    <property type="project" value="UniProtKB-SubCell"/>
</dbReference>
<proteinExistence type="predicted"/>
<dbReference type="InterPro" id="IPR000515">
    <property type="entry name" value="MetI-like"/>
</dbReference>
<dbReference type="GO" id="GO:0055085">
    <property type="term" value="P:transmembrane transport"/>
    <property type="evidence" value="ECO:0007669"/>
    <property type="project" value="InterPro"/>
</dbReference>
<keyword evidence="2" id="KW-0813">Transport</keyword>
<dbReference type="AlphaFoldDB" id="A0A6J6B9R4"/>
<dbReference type="PROSITE" id="PS50928">
    <property type="entry name" value="ABC_TM1"/>
    <property type="match status" value="1"/>
</dbReference>
<reference evidence="9" key="1">
    <citation type="submission" date="2020-05" db="EMBL/GenBank/DDBJ databases">
        <authorList>
            <person name="Chiriac C."/>
            <person name="Salcher M."/>
            <person name="Ghai R."/>
            <person name="Kavagutti S V."/>
        </authorList>
    </citation>
    <scope>NUCLEOTIDE SEQUENCE</scope>
</reference>
<sequence>MTNNRPKWIGGTIGSVTVVALWWVSAVTVFARTGPAGESMVGAIPTPLQVIEQLGIDGFDFYWKNASLTLAEAGLGFVFGNLSALALAGLALMIPKIENLATQIAVITYCIPIVAIGPIIRLVLGAPGEGEPAGAAVALAALSVFFTTMVGALTGVKSADRASLDVVTVYGGNSWHRLVKVQLLASLPAIFAALRIAAPAAFLGAILGEYVGGPDLGFGPAMVNAQQSLEVARVWGLALVSGAIAGLAYALFGLIARVASPWAKTGSGGSQ</sequence>
<name>A0A6J6B9R4_9ZZZZ</name>
<feature type="transmembrane region" description="Helical" evidence="7">
    <location>
        <begin position="106"/>
        <end position="124"/>
    </location>
</feature>
<evidence type="ECO:0000256" key="5">
    <source>
        <dbReference type="ARBA" id="ARBA00022989"/>
    </source>
</evidence>
<feature type="transmembrane region" description="Helical" evidence="7">
    <location>
        <begin position="12"/>
        <end position="31"/>
    </location>
</feature>
<dbReference type="InterPro" id="IPR035906">
    <property type="entry name" value="MetI-like_sf"/>
</dbReference>
<evidence type="ECO:0000256" key="6">
    <source>
        <dbReference type="ARBA" id="ARBA00023136"/>
    </source>
</evidence>
<keyword evidence="3" id="KW-1003">Cell membrane</keyword>
<evidence type="ECO:0000313" key="9">
    <source>
        <dbReference type="EMBL" id="CAB4535119.1"/>
    </source>
</evidence>
<dbReference type="Pfam" id="PF00528">
    <property type="entry name" value="BPD_transp_1"/>
    <property type="match status" value="1"/>
</dbReference>
<evidence type="ECO:0000256" key="1">
    <source>
        <dbReference type="ARBA" id="ARBA00004651"/>
    </source>
</evidence>
<protein>
    <submittedName>
        <fullName evidence="9">Unannotated protein</fullName>
    </submittedName>
</protein>
<keyword evidence="4 7" id="KW-0812">Transmembrane</keyword>
<dbReference type="SUPFAM" id="SSF161098">
    <property type="entry name" value="MetI-like"/>
    <property type="match status" value="1"/>
</dbReference>
<feature type="transmembrane region" description="Helical" evidence="7">
    <location>
        <begin position="183"/>
        <end position="207"/>
    </location>
</feature>